<evidence type="ECO:0000256" key="1">
    <source>
        <dbReference type="SAM" id="MobiDB-lite"/>
    </source>
</evidence>
<evidence type="ECO:0000313" key="3">
    <source>
        <dbReference type="EMBL" id="PMC42948.1"/>
    </source>
</evidence>
<reference evidence="3 4" key="1">
    <citation type="submission" date="2017-09" db="EMBL/GenBank/DDBJ databases">
        <title>Bacterial strain isolated from the female urinary microbiota.</title>
        <authorList>
            <person name="Thomas-White K."/>
            <person name="Kumar N."/>
            <person name="Forster S."/>
            <person name="Putonti C."/>
            <person name="Lawley T."/>
            <person name="Wolfe A.J."/>
        </authorList>
    </citation>
    <scope>NUCLEOTIDE SEQUENCE [LARGE SCALE GENOMIC DNA]</scope>
    <source>
        <strain evidence="3 4">UMB1686</strain>
    </source>
</reference>
<evidence type="ECO:0000256" key="2">
    <source>
        <dbReference type="SAM" id="Phobius"/>
    </source>
</evidence>
<evidence type="ECO:0000313" key="4">
    <source>
        <dbReference type="Proteomes" id="UP000235771"/>
    </source>
</evidence>
<dbReference type="InterPro" id="IPR046314">
    <property type="entry name" value="DUF6466"/>
</dbReference>
<sequence>MMRISKRNIIRVISIIFLIIALFAAYYVITNWRAQYAYNAATNSLIANMKSAKNIYSDKDILVTQQQQTDAQFSDAKSQQILLLPKLSENIEHNSEISRKFTESLKQKNGKNNTKSPASKSKKLKNSSKSEENKNQTESSKPKLNNTQKNKVEDLLKQNNKVNPKDQQDQEDQDNQNGKEKTTKRTTSSDGSNKPW</sequence>
<gene>
    <name evidence="3" type="ORF">CJ216_02280</name>
</gene>
<dbReference type="GeneID" id="98325905"/>
<dbReference type="Pfam" id="PF20070">
    <property type="entry name" value="DUF6466"/>
    <property type="match status" value="1"/>
</dbReference>
<dbReference type="AlphaFoldDB" id="A0A2N6RXY8"/>
<keyword evidence="2" id="KW-0472">Membrane</keyword>
<feature type="transmembrane region" description="Helical" evidence="2">
    <location>
        <begin position="12"/>
        <end position="29"/>
    </location>
</feature>
<keyword evidence="2" id="KW-0812">Transmembrane</keyword>
<keyword evidence="2" id="KW-1133">Transmembrane helix</keyword>
<keyword evidence="4" id="KW-1185">Reference proteome</keyword>
<proteinExistence type="predicted"/>
<feature type="compositionally biased region" description="Polar residues" evidence="1">
    <location>
        <begin position="185"/>
        <end position="196"/>
    </location>
</feature>
<accession>A0A2N6RXY8</accession>
<protein>
    <submittedName>
        <fullName evidence="3">Cell surface protein</fullName>
    </submittedName>
</protein>
<name>A0A2N6RXY8_9BIFI</name>
<organism evidence="3 4">
    <name type="scientific">Gardnerella greenwoodii</name>
    <dbReference type="NCBI Taxonomy" id="2914925"/>
    <lineage>
        <taxon>Bacteria</taxon>
        <taxon>Bacillati</taxon>
        <taxon>Actinomycetota</taxon>
        <taxon>Actinomycetes</taxon>
        <taxon>Bifidobacteriales</taxon>
        <taxon>Bifidobacteriaceae</taxon>
        <taxon>Gardnerella</taxon>
    </lineage>
</organism>
<feature type="region of interest" description="Disordered" evidence="1">
    <location>
        <begin position="102"/>
        <end position="196"/>
    </location>
</feature>
<dbReference type="RefSeq" id="WP_102694765.1">
    <property type="nucleotide sequence ID" value="NZ_JAKNCL010000001.1"/>
</dbReference>
<dbReference type="EMBL" id="PNGV01000001">
    <property type="protein sequence ID" value="PMC42948.1"/>
    <property type="molecule type" value="Genomic_DNA"/>
</dbReference>
<comment type="caution">
    <text evidence="3">The sequence shown here is derived from an EMBL/GenBank/DDBJ whole genome shotgun (WGS) entry which is preliminary data.</text>
</comment>
<dbReference type="Proteomes" id="UP000235771">
    <property type="component" value="Unassembled WGS sequence"/>
</dbReference>